<sequence>MINYRIEIFGGIVIKSSNKKLLTVAVIVFVILIIGMVWWSFLANRPGASPQIEPLVPATPDNKSTGDVPLAASVAKNLDTPWALDFLPDGSIIFTERDGRIRLIDAREGLLVNPLLTIDEVAPTGEGGLLGIAVHPDFSQNPFIYVYYTYQNGSGLANKAVRFRMQDRSLLDEKLIIDSIPAASIHDGGRVKFGPDGLLYITTGDAAASNSAQDKNSLAGKILRLNDNGTIPETNPFPGSPVFSFGHRNPQGLAWDDKGRLWATEHGSQAYDELNLIEAGKNYGWPDIRGDEKAQGLVSPVLHSGTDTWAPSGIAYFNGSLFFTGLRGQSLFEVIIGEKPNLRRHLDRDFGRLRDVVVGPDNFLYILTSNRDGRGVPAGDDDRIIRINPGKLE</sequence>
<dbReference type="Gene3D" id="2.120.10.30">
    <property type="entry name" value="TolB, C-terminal domain"/>
    <property type="match status" value="1"/>
</dbReference>
<dbReference type="AlphaFoldDB" id="A0A284VUH6"/>
<keyword evidence="1" id="KW-1133">Transmembrane helix</keyword>
<name>A0A284VUH6_9EURY</name>
<organism evidence="3 4">
    <name type="scientific">Candidatus Methanoperedens nitratireducens</name>
    <dbReference type="NCBI Taxonomy" id="1392998"/>
    <lineage>
        <taxon>Archaea</taxon>
        <taxon>Methanobacteriati</taxon>
        <taxon>Methanobacteriota</taxon>
        <taxon>Stenosarchaea group</taxon>
        <taxon>Methanomicrobia</taxon>
        <taxon>Methanosarcinales</taxon>
        <taxon>ANME-2 cluster</taxon>
        <taxon>Candidatus Methanoperedentaceae</taxon>
        <taxon>Candidatus Methanoperedens</taxon>
    </lineage>
</organism>
<evidence type="ECO:0000313" key="4">
    <source>
        <dbReference type="Proteomes" id="UP000218615"/>
    </source>
</evidence>
<dbReference type="PANTHER" id="PTHR19328">
    <property type="entry name" value="HEDGEHOG-INTERACTING PROTEIN"/>
    <property type="match status" value="1"/>
</dbReference>
<proteinExistence type="predicted"/>
<keyword evidence="1" id="KW-0812">Transmembrane</keyword>
<protein>
    <submittedName>
        <fullName evidence="3">Quinoprotein glucose dehydrogenase</fullName>
        <ecNumber evidence="3">1.1.5.2</ecNumber>
    </submittedName>
</protein>
<dbReference type="EMBL" id="FZMP01000240">
    <property type="protein sequence ID" value="SNQ62817.1"/>
    <property type="molecule type" value="Genomic_DNA"/>
</dbReference>
<dbReference type="PANTHER" id="PTHR19328:SF13">
    <property type="entry name" value="HIPL1 PROTEIN"/>
    <property type="match status" value="1"/>
</dbReference>
<dbReference type="InterPro" id="IPR012938">
    <property type="entry name" value="Glc/Sorbosone_DH"/>
</dbReference>
<dbReference type="InterPro" id="IPR011042">
    <property type="entry name" value="6-blade_b-propeller_TolB-like"/>
</dbReference>
<feature type="transmembrane region" description="Helical" evidence="1">
    <location>
        <begin position="21"/>
        <end position="41"/>
    </location>
</feature>
<evidence type="ECO:0000256" key="1">
    <source>
        <dbReference type="SAM" id="Phobius"/>
    </source>
</evidence>
<feature type="domain" description="Glucose/Sorbosone dehydrogenase" evidence="2">
    <location>
        <begin position="78"/>
        <end position="374"/>
    </location>
</feature>
<dbReference type="InterPro" id="IPR011041">
    <property type="entry name" value="Quinoprot_gluc/sorb_DH_b-prop"/>
</dbReference>
<keyword evidence="1" id="KW-0472">Membrane</keyword>
<dbReference type="EC" id="1.1.5.2" evidence="3"/>
<dbReference type="RefSeq" id="WP_257000113.1">
    <property type="nucleotide sequence ID" value="NZ_FZMP01000240.1"/>
</dbReference>
<gene>
    <name evidence="3" type="ORF">MNV_90031</name>
</gene>
<keyword evidence="3" id="KW-0560">Oxidoreductase</keyword>
<dbReference type="Pfam" id="PF07995">
    <property type="entry name" value="GSDH"/>
    <property type="match status" value="1"/>
</dbReference>
<dbReference type="Proteomes" id="UP000218615">
    <property type="component" value="Unassembled WGS sequence"/>
</dbReference>
<evidence type="ECO:0000259" key="2">
    <source>
        <dbReference type="Pfam" id="PF07995"/>
    </source>
</evidence>
<dbReference type="SUPFAM" id="SSF50952">
    <property type="entry name" value="Soluble quinoprotein glucose dehydrogenase"/>
    <property type="match status" value="1"/>
</dbReference>
<evidence type="ECO:0000313" key="3">
    <source>
        <dbReference type="EMBL" id="SNQ62817.1"/>
    </source>
</evidence>
<dbReference type="GO" id="GO:0008876">
    <property type="term" value="F:quinoprotein glucose dehydrogenase activity"/>
    <property type="evidence" value="ECO:0007669"/>
    <property type="project" value="UniProtKB-EC"/>
</dbReference>
<keyword evidence="4" id="KW-1185">Reference proteome</keyword>
<accession>A0A284VUH6</accession>
<reference evidence="4" key="1">
    <citation type="submission" date="2017-06" db="EMBL/GenBank/DDBJ databases">
        <authorList>
            <person name="Cremers G."/>
        </authorList>
    </citation>
    <scope>NUCLEOTIDE SEQUENCE [LARGE SCALE GENOMIC DNA]</scope>
</reference>